<feature type="domain" description="Peptidase M20 dimerisation" evidence="10">
    <location>
        <begin position="173"/>
        <end position="282"/>
    </location>
</feature>
<dbReference type="SUPFAM" id="SSF55031">
    <property type="entry name" value="Bacterial exopeptidase dimerisation domain"/>
    <property type="match status" value="1"/>
</dbReference>
<keyword evidence="4" id="KW-0055">Arginine biosynthesis</keyword>
<dbReference type="InterPro" id="IPR050072">
    <property type="entry name" value="Peptidase_M20A"/>
</dbReference>
<keyword evidence="6" id="KW-0479">Metal-binding</keyword>
<evidence type="ECO:0000256" key="9">
    <source>
        <dbReference type="ARBA" id="ARBA00023285"/>
    </source>
</evidence>
<dbReference type="CDD" id="cd03894">
    <property type="entry name" value="M20_ArgE"/>
    <property type="match status" value="1"/>
</dbReference>
<keyword evidence="8" id="KW-0862">Zinc</keyword>
<dbReference type="GO" id="GO:0046872">
    <property type="term" value="F:metal ion binding"/>
    <property type="evidence" value="ECO:0007669"/>
    <property type="project" value="UniProtKB-KW"/>
</dbReference>
<proteinExistence type="inferred from homology"/>
<dbReference type="PANTHER" id="PTHR43808:SF31">
    <property type="entry name" value="N-ACETYL-L-CITRULLINE DEACETYLASE"/>
    <property type="match status" value="1"/>
</dbReference>
<evidence type="ECO:0000256" key="8">
    <source>
        <dbReference type="ARBA" id="ARBA00022833"/>
    </source>
</evidence>
<evidence type="ECO:0000256" key="4">
    <source>
        <dbReference type="ARBA" id="ARBA00022571"/>
    </source>
</evidence>
<dbReference type="InterPro" id="IPR010169">
    <property type="entry name" value="AcOrn-deacetyl"/>
</dbReference>
<protein>
    <submittedName>
        <fullName evidence="11">Acetylornithine deacetylase</fullName>
        <ecNumber evidence="11">3.5.1.16</ecNumber>
    </submittedName>
</protein>
<dbReference type="Gene3D" id="3.30.70.360">
    <property type="match status" value="1"/>
</dbReference>
<dbReference type="SUPFAM" id="SSF53187">
    <property type="entry name" value="Zn-dependent exopeptidases"/>
    <property type="match status" value="1"/>
</dbReference>
<dbReference type="Pfam" id="PF01546">
    <property type="entry name" value="Peptidase_M20"/>
    <property type="match status" value="1"/>
</dbReference>
<evidence type="ECO:0000256" key="7">
    <source>
        <dbReference type="ARBA" id="ARBA00022801"/>
    </source>
</evidence>
<dbReference type="PROSITE" id="PS00759">
    <property type="entry name" value="ARGE_DAPE_CPG2_2"/>
    <property type="match status" value="1"/>
</dbReference>
<dbReference type="EC" id="3.5.1.16" evidence="11"/>
<evidence type="ECO:0000256" key="1">
    <source>
        <dbReference type="ARBA" id="ARBA00001947"/>
    </source>
</evidence>
<dbReference type="InterPro" id="IPR036264">
    <property type="entry name" value="Bact_exopeptidase_dim_dom"/>
</dbReference>
<evidence type="ECO:0000313" key="11">
    <source>
        <dbReference type="EMBL" id="MBB3972949.1"/>
    </source>
</evidence>
<comment type="cofactor">
    <cofactor evidence="1">
        <name>Zn(2+)</name>
        <dbReference type="ChEBI" id="CHEBI:29105"/>
    </cofactor>
</comment>
<comment type="caution">
    <text evidence="11">The sequence shown here is derived from an EMBL/GenBank/DDBJ whole genome shotgun (WGS) entry which is preliminary data.</text>
</comment>
<dbReference type="RefSeq" id="WP_183394817.1">
    <property type="nucleotide sequence ID" value="NZ_JACIDR010000002.1"/>
</dbReference>
<evidence type="ECO:0000256" key="6">
    <source>
        <dbReference type="ARBA" id="ARBA00022723"/>
    </source>
</evidence>
<dbReference type="NCBIfam" id="NF005710">
    <property type="entry name" value="PRK07522.1"/>
    <property type="match status" value="1"/>
</dbReference>
<dbReference type="EMBL" id="JACIDR010000002">
    <property type="protein sequence ID" value="MBB3972949.1"/>
    <property type="molecule type" value="Genomic_DNA"/>
</dbReference>
<keyword evidence="3" id="KW-0963">Cytoplasm</keyword>
<dbReference type="InterPro" id="IPR001261">
    <property type="entry name" value="ArgE/DapE_CS"/>
</dbReference>
<keyword evidence="5" id="KW-0028">Amino-acid biosynthesis</keyword>
<organism evidence="11 12">
    <name type="scientific">Hansschlegelia beijingensis</name>
    <dbReference type="NCBI Taxonomy" id="1133344"/>
    <lineage>
        <taxon>Bacteria</taxon>
        <taxon>Pseudomonadati</taxon>
        <taxon>Pseudomonadota</taxon>
        <taxon>Alphaproteobacteria</taxon>
        <taxon>Hyphomicrobiales</taxon>
        <taxon>Methylopilaceae</taxon>
        <taxon>Hansschlegelia</taxon>
    </lineage>
</organism>
<keyword evidence="7 11" id="KW-0378">Hydrolase</keyword>
<keyword evidence="12" id="KW-1185">Reference proteome</keyword>
<sequence>MISDNTIELLGRLIAFDTTSRNSNLPLIEHVEGYLDSLGIPHERAAGAHGDKSNLFATIGPADRPGIVLSGHTDVVPVDGQRWPSDPFSLTRRDGRLYGRGACDMKGFLAVCLALAPEMAAAKLEIPIHFAFSYDEEVGCLGVRELLEMLAARPVRPLGCIVGEPTGMQVVIAHKAKRSLGVVVRGTGGHSSRAPEAVNAVEYAARLVTRTTEIGKRLASSGLRDALYDIPHSTAHVGVFHGGVALNIVPDEAVVELEFRVLPEEDADALVAEFRSFAGQLEAEMKARDPRAAVEVSMKSEFPGLSTAPEADIVTLVKRLAGRNDHAKVAYGTEAGLFVETAGIPTVVCGPGSIAQAHRADEFVEDEQLAQCEAFIRRLIRHCAS</sequence>
<dbReference type="InterPro" id="IPR011650">
    <property type="entry name" value="Peptidase_M20_dimer"/>
</dbReference>
<evidence type="ECO:0000256" key="2">
    <source>
        <dbReference type="ARBA" id="ARBA00005691"/>
    </source>
</evidence>
<dbReference type="PANTHER" id="PTHR43808">
    <property type="entry name" value="ACETYLORNITHINE DEACETYLASE"/>
    <property type="match status" value="1"/>
</dbReference>
<reference evidence="11 12" key="1">
    <citation type="submission" date="2020-08" db="EMBL/GenBank/DDBJ databases">
        <title>Genomic Encyclopedia of Type Strains, Phase IV (KMG-IV): sequencing the most valuable type-strain genomes for metagenomic binning, comparative biology and taxonomic classification.</title>
        <authorList>
            <person name="Goeker M."/>
        </authorList>
    </citation>
    <scope>NUCLEOTIDE SEQUENCE [LARGE SCALE GENOMIC DNA]</scope>
    <source>
        <strain evidence="11 12">DSM 25481</strain>
    </source>
</reference>
<dbReference type="Pfam" id="PF07687">
    <property type="entry name" value="M20_dimer"/>
    <property type="match status" value="1"/>
</dbReference>
<name>A0A7W6GGP3_9HYPH</name>
<evidence type="ECO:0000259" key="10">
    <source>
        <dbReference type="Pfam" id="PF07687"/>
    </source>
</evidence>
<dbReference type="GO" id="GO:0008777">
    <property type="term" value="F:acetylornithine deacetylase activity"/>
    <property type="evidence" value="ECO:0007669"/>
    <property type="project" value="UniProtKB-EC"/>
</dbReference>
<dbReference type="AlphaFoldDB" id="A0A7W6GGP3"/>
<dbReference type="Gene3D" id="3.40.630.10">
    <property type="entry name" value="Zn peptidases"/>
    <property type="match status" value="1"/>
</dbReference>
<dbReference type="NCBIfam" id="TIGR01892">
    <property type="entry name" value="AcOrn-deacetyl"/>
    <property type="match status" value="1"/>
</dbReference>
<dbReference type="InterPro" id="IPR002933">
    <property type="entry name" value="Peptidase_M20"/>
</dbReference>
<accession>A0A7W6GGP3</accession>
<dbReference type="Proteomes" id="UP000528964">
    <property type="component" value="Unassembled WGS sequence"/>
</dbReference>
<evidence type="ECO:0000256" key="5">
    <source>
        <dbReference type="ARBA" id="ARBA00022605"/>
    </source>
</evidence>
<evidence type="ECO:0000256" key="3">
    <source>
        <dbReference type="ARBA" id="ARBA00022490"/>
    </source>
</evidence>
<gene>
    <name evidence="11" type="ORF">GGR24_001606</name>
</gene>
<dbReference type="GO" id="GO:0006526">
    <property type="term" value="P:L-arginine biosynthetic process"/>
    <property type="evidence" value="ECO:0007669"/>
    <property type="project" value="UniProtKB-KW"/>
</dbReference>
<evidence type="ECO:0000313" key="12">
    <source>
        <dbReference type="Proteomes" id="UP000528964"/>
    </source>
</evidence>
<keyword evidence="9" id="KW-0170">Cobalt</keyword>
<comment type="similarity">
    <text evidence="2">Belongs to the peptidase M20A family. ArgE subfamily.</text>
</comment>